<comment type="caution">
    <text evidence="1">The sequence shown here is derived from an EMBL/GenBank/DDBJ whole genome shotgun (WGS) entry which is preliminary data.</text>
</comment>
<dbReference type="EMBL" id="AECV01000041">
    <property type="protein sequence ID" value="EFW29047.1"/>
    <property type="molecule type" value="Genomic_DNA"/>
</dbReference>
<dbReference type="Proteomes" id="UP000004633">
    <property type="component" value="Unassembled WGS sequence"/>
</dbReference>
<sequence length="41" mass="4470">MLILGDTKVQGSINARLAEKTGFSEEARSCMETQRGITNNV</sequence>
<evidence type="ECO:0000313" key="1">
    <source>
        <dbReference type="EMBL" id="EFW29047.1"/>
    </source>
</evidence>
<accession>E7N406</accession>
<gene>
    <name evidence="1" type="ORF">HMPREF9555_01747</name>
</gene>
<keyword evidence="2" id="KW-1185">Reference proteome</keyword>
<protein>
    <submittedName>
        <fullName evidence="1">Uncharacterized protein</fullName>
    </submittedName>
</protein>
<dbReference type="HOGENOM" id="CLU_3276490_0_0_9"/>
<dbReference type="AlphaFoldDB" id="E7N406"/>
<organism evidence="1 2">
    <name type="scientific">Selenomonas artemidis F0399</name>
    <dbReference type="NCBI Taxonomy" id="749551"/>
    <lineage>
        <taxon>Bacteria</taxon>
        <taxon>Bacillati</taxon>
        <taxon>Bacillota</taxon>
        <taxon>Negativicutes</taxon>
        <taxon>Selenomonadales</taxon>
        <taxon>Selenomonadaceae</taxon>
        <taxon>Selenomonas</taxon>
    </lineage>
</organism>
<proteinExistence type="predicted"/>
<reference evidence="1 2" key="1">
    <citation type="submission" date="2010-08" db="EMBL/GenBank/DDBJ databases">
        <authorList>
            <person name="Weinstock G."/>
            <person name="Sodergren E."/>
            <person name="Clifton S."/>
            <person name="Fulton L."/>
            <person name="Fulton B."/>
            <person name="Courtney L."/>
            <person name="Fronick C."/>
            <person name="Harrison M."/>
            <person name="Strong C."/>
            <person name="Farmer C."/>
            <person name="Delahaunty K."/>
            <person name="Markovic C."/>
            <person name="Hall O."/>
            <person name="Minx P."/>
            <person name="Tomlinson C."/>
            <person name="Mitreva M."/>
            <person name="Hou S."/>
            <person name="Chen J."/>
            <person name="Wollam A."/>
            <person name="Pepin K.H."/>
            <person name="Johnson M."/>
            <person name="Bhonagiri V."/>
            <person name="Zhang X."/>
            <person name="Suruliraj S."/>
            <person name="Warren W."/>
            <person name="Chinwalla A."/>
            <person name="Mardis E.R."/>
            <person name="Wilson R.K."/>
        </authorList>
    </citation>
    <scope>NUCLEOTIDE SEQUENCE [LARGE SCALE GENOMIC DNA]</scope>
    <source>
        <strain evidence="1 2">F0399</strain>
    </source>
</reference>
<name>E7N406_9FIRM</name>
<evidence type="ECO:0000313" key="2">
    <source>
        <dbReference type="Proteomes" id="UP000004633"/>
    </source>
</evidence>